<evidence type="ECO:0000256" key="4">
    <source>
        <dbReference type="ARBA" id="ARBA00012477"/>
    </source>
</evidence>
<reference evidence="13" key="1">
    <citation type="submission" date="2015-04" db="EMBL/GenBank/DDBJ databases">
        <title>The genome sequence of the plant pathogenic Rhizarian Plasmodiophora brassicae reveals insights in its biotrophic life cycle and the origin of chitin synthesis.</title>
        <authorList>
            <person name="Schwelm A."/>
            <person name="Fogelqvist J."/>
            <person name="Knaust A."/>
            <person name="Julke S."/>
            <person name="Lilja T."/>
            <person name="Dhandapani V."/>
            <person name="Bonilla-Rosso G."/>
            <person name="Karlsson M."/>
            <person name="Shevchenko A."/>
            <person name="Choi S.R."/>
            <person name="Kim H.G."/>
            <person name="Park J.Y."/>
            <person name="Lim Y.P."/>
            <person name="Ludwig-Muller J."/>
            <person name="Dixelius C."/>
        </authorList>
    </citation>
    <scope>NUCLEOTIDE SEQUENCE</scope>
    <source>
        <tissue evidence="13">Potato root galls</tissue>
    </source>
</reference>
<feature type="domain" description="Metallo-beta-lactamase" evidence="11">
    <location>
        <begin position="420"/>
        <end position="615"/>
    </location>
</feature>
<dbReference type="PANTHER" id="PTHR12553">
    <property type="entry name" value="ZINC PHOSPHODIESTERASE ELAC PROTEIN 2"/>
    <property type="match status" value="1"/>
</dbReference>
<accession>A0A0H5QW55</accession>
<keyword evidence="5" id="KW-0819">tRNA processing</keyword>
<evidence type="ECO:0000313" key="13">
    <source>
        <dbReference type="EMBL" id="CRZ06155.1"/>
    </source>
</evidence>
<dbReference type="InterPro" id="IPR036866">
    <property type="entry name" value="RibonucZ/Hydroxyglut_hydro"/>
</dbReference>
<dbReference type="EMBL" id="HACM01005713">
    <property type="protein sequence ID" value="CRZ06155.1"/>
    <property type="molecule type" value="Transcribed_RNA"/>
</dbReference>
<evidence type="ECO:0000256" key="8">
    <source>
        <dbReference type="ARBA" id="ARBA00022759"/>
    </source>
</evidence>
<evidence type="ECO:0000256" key="1">
    <source>
        <dbReference type="ARBA" id="ARBA00000402"/>
    </source>
</evidence>
<dbReference type="AlphaFoldDB" id="A0A0H5QW55"/>
<keyword evidence="6" id="KW-0540">Nuclease</keyword>
<evidence type="ECO:0000256" key="3">
    <source>
        <dbReference type="ARBA" id="ARBA00007823"/>
    </source>
</evidence>
<dbReference type="GO" id="GO:0046872">
    <property type="term" value="F:metal ion binding"/>
    <property type="evidence" value="ECO:0007669"/>
    <property type="project" value="UniProtKB-KW"/>
</dbReference>
<keyword evidence="7" id="KW-0479">Metal-binding</keyword>
<comment type="catalytic activity">
    <reaction evidence="1">
        <text>Endonucleolytic cleavage of RNA, removing extra 3' nucleotides from tRNA precursor, generating 3' termini of tRNAs. A 3'-hydroxy group is left at the tRNA terminus and a 5'-phosphoryl group is left at the trailer molecule.</text>
        <dbReference type="EC" id="3.1.26.11"/>
    </reaction>
</comment>
<dbReference type="Pfam" id="PF13691">
    <property type="entry name" value="Lactamase_B_4"/>
    <property type="match status" value="1"/>
</dbReference>
<evidence type="ECO:0000256" key="10">
    <source>
        <dbReference type="ARBA" id="ARBA00022833"/>
    </source>
</evidence>
<dbReference type="InterPro" id="IPR001279">
    <property type="entry name" value="Metallo-B-lactamas"/>
</dbReference>
<dbReference type="GO" id="GO:1990180">
    <property type="term" value="P:mitochondrial tRNA 3'-end processing"/>
    <property type="evidence" value="ECO:0007669"/>
    <property type="project" value="TreeGrafter"/>
</dbReference>
<dbReference type="GO" id="GO:0005739">
    <property type="term" value="C:mitochondrion"/>
    <property type="evidence" value="ECO:0007669"/>
    <property type="project" value="TreeGrafter"/>
</dbReference>
<dbReference type="GO" id="GO:0042781">
    <property type="term" value="F:3'-tRNA processing endoribonuclease activity"/>
    <property type="evidence" value="ECO:0007669"/>
    <property type="project" value="UniProtKB-EC"/>
</dbReference>
<organism evidence="13">
    <name type="scientific">Spongospora subterranea</name>
    <dbReference type="NCBI Taxonomy" id="70186"/>
    <lineage>
        <taxon>Eukaryota</taxon>
        <taxon>Sar</taxon>
        <taxon>Rhizaria</taxon>
        <taxon>Endomyxa</taxon>
        <taxon>Phytomyxea</taxon>
        <taxon>Plasmodiophorida</taxon>
        <taxon>Plasmodiophoridae</taxon>
        <taxon>Spongospora</taxon>
    </lineage>
</organism>
<dbReference type="EC" id="3.1.26.11" evidence="4"/>
<dbReference type="SUPFAM" id="SSF56281">
    <property type="entry name" value="Metallo-hydrolase/oxidoreductase"/>
    <property type="match status" value="2"/>
</dbReference>
<dbReference type="Pfam" id="PF12706">
    <property type="entry name" value="Lactamase_B_2"/>
    <property type="match status" value="1"/>
</dbReference>
<sequence>MTYLEILGGAPGTPCSVYLVTDHRRYLFNAGEGIQRFCTSHKVRLVKLSDIFISRLSISQLGGVPGLFLTLSDIGISDRVMVHGPGNLNSIIAATRLFASHATAILQTNEIDTSSSSIFPIFHDDNISVRALPIRPEHSRKRRSEDIPFPDPDLELLQSSNANDVPVVVYIIRLSDTPGKFDAAKGRALGMKPGPDFARLVLGEQITLDDGRVINPEDVVGPSRPGQVFAIVDCPSDAYIPGLSLLNSIPDLMLIVHLSPRTERYRQWMQSFPARVQHMASGDLSRTAAIATFASSAAHQVMMNRISSESFPICPWSADGESDVEMAPPLTKFVFAPHKNCGIDRSETNNQLDIRQLEAHMESIPELSVAIATAHQAQRSLPVAPSMSPTLTFLGTGAAAPSKYRSSSAIDLLIPSYGVRLLIDCGEGALGQMHRIIPEKEFPSYMASLRVVWISHKHADHHVGLLNVLRSRRQHTANDVTVIAPSTVLEWMRSFVANADDDIRCHLVDCRDALASTILSPFGITCLQSVPVLHCSNSFGLVLDHCDGWRFVYSGDTRPCQALIDAGSNATVLVHEATFEDDLQDEAILKKHCTTKEALDVGRQMNAAETILTHFSQRYPKIPTATTVAAASSCVAFDLMRIQFGRLAILPSLSIALDLLFSRHLPSSS</sequence>
<comment type="cofactor">
    <cofactor evidence="2">
        <name>Zn(2+)</name>
        <dbReference type="ChEBI" id="CHEBI:29105"/>
    </cofactor>
</comment>
<dbReference type="PANTHER" id="PTHR12553:SF49">
    <property type="entry name" value="ZINC PHOSPHODIESTERASE ELAC PROTEIN 2"/>
    <property type="match status" value="1"/>
</dbReference>
<evidence type="ECO:0000256" key="5">
    <source>
        <dbReference type="ARBA" id="ARBA00022694"/>
    </source>
</evidence>
<evidence type="ECO:0000259" key="12">
    <source>
        <dbReference type="Pfam" id="PF13691"/>
    </source>
</evidence>
<evidence type="ECO:0000256" key="9">
    <source>
        <dbReference type="ARBA" id="ARBA00022801"/>
    </source>
</evidence>
<keyword evidence="9" id="KW-0378">Hydrolase</keyword>
<evidence type="ECO:0000256" key="2">
    <source>
        <dbReference type="ARBA" id="ARBA00001947"/>
    </source>
</evidence>
<dbReference type="CDD" id="cd07718">
    <property type="entry name" value="RNaseZ_ELAC1_ELAC2-C-term-like_MBL-fold"/>
    <property type="match status" value="1"/>
</dbReference>
<feature type="domain" description="tRNase Z endonuclease" evidence="12">
    <location>
        <begin position="15"/>
        <end position="63"/>
    </location>
</feature>
<dbReference type="InterPro" id="IPR047151">
    <property type="entry name" value="RNZ2-like"/>
</dbReference>
<proteinExistence type="inferred from homology"/>
<name>A0A0H5QW55_9EUKA</name>
<keyword evidence="8" id="KW-0255">Endonuclease</keyword>
<evidence type="ECO:0000256" key="6">
    <source>
        <dbReference type="ARBA" id="ARBA00022722"/>
    </source>
</evidence>
<dbReference type="InterPro" id="IPR027794">
    <property type="entry name" value="tRNase_Z_dom"/>
</dbReference>
<keyword evidence="10" id="KW-0862">Zinc</keyword>
<protein>
    <recommendedName>
        <fullName evidence="4">ribonuclease Z</fullName>
        <ecNumber evidence="4">3.1.26.11</ecNumber>
    </recommendedName>
</protein>
<evidence type="ECO:0000259" key="11">
    <source>
        <dbReference type="Pfam" id="PF12706"/>
    </source>
</evidence>
<dbReference type="Gene3D" id="3.60.15.10">
    <property type="entry name" value="Ribonuclease Z/Hydroxyacylglutathione hydrolase-like"/>
    <property type="match status" value="2"/>
</dbReference>
<comment type="similarity">
    <text evidence="3">Belongs to the RNase Z family.</text>
</comment>
<evidence type="ECO:0000256" key="7">
    <source>
        <dbReference type="ARBA" id="ARBA00022723"/>
    </source>
</evidence>